<gene>
    <name evidence="1" type="ORF">CCMA1212_006944</name>
</gene>
<sequence>MLDGDVDGDMDVMVTRKMVKMSKMRGTWLMVFDISGYPGSDVELEAQAIVTANSHRKQIHDGLQNKSSRDTATKVLLPVTLKLRFRDGLPATDTLHSGYSSAQPHGTAATRNHVILNDGMGREVEGLRHVLGDGTGNGVGRGMGMLMLMLM</sequence>
<comment type="caution">
    <text evidence="1">The sequence shown here is derived from an EMBL/GenBank/DDBJ whole genome shotgun (WGS) entry which is preliminary data.</text>
</comment>
<proteinExistence type="predicted"/>
<evidence type="ECO:0000313" key="1">
    <source>
        <dbReference type="EMBL" id="TFB01089.1"/>
    </source>
</evidence>
<accession>A0ABY2GYS4</accession>
<organism evidence="1 2">
    <name type="scientific">Trichoderma ghanense</name>
    <dbReference type="NCBI Taxonomy" id="65468"/>
    <lineage>
        <taxon>Eukaryota</taxon>
        <taxon>Fungi</taxon>
        <taxon>Dikarya</taxon>
        <taxon>Ascomycota</taxon>
        <taxon>Pezizomycotina</taxon>
        <taxon>Sordariomycetes</taxon>
        <taxon>Hypocreomycetidae</taxon>
        <taxon>Hypocreales</taxon>
        <taxon>Hypocreaceae</taxon>
        <taxon>Trichoderma</taxon>
    </lineage>
</organism>
<dbReference type="Proteomes" id="UP001642720">
    <property type="component" value="Unassembled WGS sequence"/>
</dbReference>
<protein>
    <submittedName>
        <fullName evidence="1">Uncharacterized protein</fullName>
    </submittedName>
</protein>
<dbReference type="GeneID" id="300578583"/>
<keyword evidence="2" id="KW-1185">Reference proteome</keyword>
<name>A0ABY2GYS4_9HYPO</name>
<dbReference type="EMBL" id="PPTA01000009">
    <property type="protein sequence ID" value="TFB01089.1"/>
    <property type="molecule type" value="Genomic_DNA"/>
</dbReference>
<reference evidence="1 2" key="1">
    <citation type="submission" date="2018-01" db="EMBL/GenBank/DDBJ databases">
        <title>Genome characterization of the sugarcane-associated fungus Trichoderma ghanense CCMA-1212 and their application in lignocelulose bioconversion.</title>
        <authorList>
            <person name="Steindorff A.S."/>
            <person name="Mendes T.D."/>
            <person name="Vilela E.S.D."/>
            <person name="Rodrigues D.S."/>
            <person name="Formighieri E.F."/>
            <person name="Melo I.S."/>
            <person name="Favaro L.C.L."/>
        </authorList>
    </citation>
    <scope>NUCLEOTIDE SEQUENCE [LARGE SCALE GENOMIC DNA]</scope>
    <source>
        <strain evidence="1 2">CCMA-1212</strain>
    </source>
</reference>
<evidence type="ECO:0000313" key="2">
    <source>
        <dbReference type="Proteomes" id="UP001642720"/>
    </source>
</evidence>
<dbReference type="RefSeq" id="XP_073557290.1">
    <property type="nucleotide sequence ID" value="XM_073704133.1"/>
</dbReference>